<dbReference type="Gene3D" id="3.40.830.10">
    <property type="entry name" value="LigB-like"/>
    <property type="match status" value="1"/>
</dbReference>
<dbReference type="GO" id="GO:0008198">
    <property type="term" value="F:ferrous iron binding"/>
    <property type="evidence" value="ECO:0007669"/>
    <property type="project" value="InterPro"/>
</dbReference>
<dbReference type="PANTHER" id="PTHR30096">
    <property type="entry name" value="4,5-DOPA DIOXYGENASE EXTRADIOL-LIKE PROTEIN"/>
    <property type="match status" value="1"/>
</dbReference>
<keyword evidence="8" id="KW-1185">Reference proteome</keyword>
<keyword evidence="3" id="KW-0479">Metal-binding</keyword>
<accession>A0A941DDI5</accession>
<dbReference type="NCBIfam" id="NF007914">
    <property type="entry name" value="PRK10628.1"/>
    <property type="match status" value="1"/>
</dbReference>
<evidence type="ECO:0000313" key="7">
    <source>
        <dbReference type="EMBL" id="MBR7745668.1"/>
    </source>
</evidence>
<keyword evidence="5 7" id="KW-0560">Oxidoreductase</keyword>
<proteinExistence type="inferred from homology"/>
<comment type="cofactor">
    <cofactor evidence="1">
        <name>Zn(2+)</name>
        <dbReference type="ChEBI" id="CHEBI:29105"/>
    </cofactor>
</comment>
<dbReference type="Proteomes" id="UP000680158">
    <property type="component" value="Unassembled WGS sequence"/>
</dbReference>
<dbReference type="Pfam" id="PF02900">
    <property type="entry name" value="LigB"/>
    <property type="match status" value="1"/>
</dbReference>
<protein>
    <submittedName>
        <fullName evidence="7">4,5-DOPA dioxygenase extradiol</fullName>
        <ecNumber evidence="7">1.13.11.29</ecNumber>
    </submittedName>
</protein>
<reference evidence="7 8" key="1">
    <citation type="submission" date="2021-04" db="EMBL/GenBank/DDBJ databases">
        <title>novel species isolated from subtropical streams in China.</title>
        <authorList>
            <person name="Lu H."/>
        </authorList>
    </citation>
    <scope>NUCLEOTIDE SEQUENCE [LARGE SCALE GENOMIC DNA]</scope>
    <source>
        <strain evidence="7 8">BYS107W</strain>
    </source>
</reference>
<dbReference type="PANTHER" id="PTHR30096:SF0">
    <property type="entry name" value="4,5-DOPA DIOXYGENASE EXTRADIOL-LIKE PROTEIN"/>
    <property type="match status" value="1"/>
</dbReference>
<dbReference type="EMBL" id="JAGSPM010000002">
    <property type="protein sequence ID" value="MBR7745668.1"/>
    <property type="molecule type" value="Genomic_DNA"/>
</dbReference>
<dbReference type="SUPFAM" id="SSF53213">
    <property type="entry name" value="LigB-like"/>
    <property type="match status" value="1"/>
</dbReference>
<keyword evidence="4" id="KW-0862">Zinc</keyword>
<evidence type="ECO:0000256" key="1">
    <source>
        <dbReference type="ARBA" id="ARBA00001947"/>
    </source>
</evidence>
<feature type="domain" description="Extradiol ring-cleavage dioxygenase class III enzyme subunit B" evidence="6">
    <location>
        <begin position="9"/>
        <end position="241"/>
    </location>
</feature>
<dbReference type="RefSeq" id="WP_212683064.1">
    <property type="nucleotide sequence ID" value="NZ_JAGSPM010000002.1"/>
</dbReference>
<dbReference type="AlphaFoldDB" id="A0A941DDI5"/>
<dbReference type="EC" id="1.13.11.29" evidence="7"/>
<evidence type="ECO:0000256" key="2">
    <source>
        <dbReference type="ARBA" id="ARBA00007581"/>
    </source>
</evidence>
<evidence type="ECO:0000256" key="5">
    <source>
        <dbReference type="ARBA" id="ARBA00023002"/>
    </source>
</evidence>
<dbReference type="GO" id="GO:0008270">
    <property type="term" value="F:zinc ion binding"/>
    <property type="evidence" value="ECO:0007669"/>
    <property type="project" value="InterPro"/>
</dbReference>
<dbReference type="InterPro" id="IPR004183">
    <property type="entry name" value="Xdiol_dOase_suB"/>
</dbReference>
<sequence length="260" mass="29012">MQTPIQPAIFLGHGSPMNAIEDNQFTAMWEQLGKQFPKPKAILAISAHWMTNNVAVTAMSKPRTIHDFGGFPPALFAANYPAPGSPELAQRISQLLGPMHVHQDHTWGLDHGTWSVLIKMYPAADIPIVQLSLNLHEGEDFHFRLGKQLASLRDEGIMIIASGNIVHNLRRLDMRIDGYDWAQRFDTQIQEAILREDFASVVNYTQYGQDAQLSVPTVEHYLPLLYVLGAKREGDQIAIVNKELVMGAISMTSVVITHPN</sequence>
<name>A0A941DDI5_9BURK</name>
<dbReference type="GO" id="GO:0050297">
    <property type="term" value="F:stizolobate synthase activity"/>
    <property type="evidence" value="ECO:0007669"/>
    <property type="project" value="UniProtKB-EC"/>
</dbReference>
<organism evidence="7 8">
    <name type="scientific">Undibacterium baiyunense</name>
    <dbReference type="NCBI Taxonomy" id="2828731"/>
    <lineage>
        <taxon>Bacteria</taxon>
        <taxon>Pseudomonadati</taxon>
        <taxon>Pseudomonadota</taxon>
        <taxon>Betaproteobacteria</taxon>
        <taxon>Burkholderiales</taxon>
        <taxon>Oxalobacteraceae</taxon>
        <taxon>Undibacterium</taxon>
    </lineage>
</organism>
<keyword evidence="7" id="KW-0223">Dioxygenase</keyword>
<evidence type="ECO:0000259" key="6">
    <source>
        <dbReference type="Pfam" id="PF02900"/>
    </source>
</evidence>
<gene>
    <name evidence="7" type="primary">ygiD</name>
    <name evidence="7" type="ORF">KDM92_03685</name>
</gene>
<comment type="caution">
    <text evidence="7">The sequence shown here is derived from an EMBL/GenBank/DDBJ whole genome shotgun (WGS) entry which is preliminary data.</text>
</comment>
<evidence type="ECO:0000256" key="3">
    <source>
        <dbReference type="ARBA" id="ARBA00022723"/>
    </source>
</evidence>
<comment type="similarity">
    <text evidence="2">Belongs to the DODA-type extradiol aromatic ring-opening dioxygenase family.</text>
</comment>
<dbReference type="InterPro" id="IPR014436">
    <property type="entry name" value="Extradiol_dOase_DODA"/>
</dbReference>
<dbReference type="CDD" id="cd07363">
    <property type="entry name" value="45_DOPA_Dioxygenase"/>
    <property type="match status" value="1"/>
</dbReference>
<dbReference type="PIRSF" id="PIRSF006157">
    <property type="entry name" value="Doxgns_DODA"/>
    <property type="match status" value="1"/>
</dbReference>
<evidence type="ECO:0000256" key="4">
    <source>
        <dbReference type="ARBA" id="ARBA00022833"/>
    </source>
</evidence>
<evidence type="ECO:0000313" key="8">
    <source>
        <dbReference type="Proteomes" id="UP000680158"/>
    </source>
</evidence>